<reference evidence="3" key="2">
    <citation type="submission" date="2025-08" db="UniProtKB">
        <authorList>
            <consortium name="Ensembl"/>
        </authorList>
    </citation>
    <scope>IDENTIFICATION</scope>
</reference>
<reference evidence="3" key="1">
    <citation type="submission" date="2019-08" db="EMBL/GenBank/DDBJ databases">
        <title>Three high-quality genomes provides insights into domestication of ducks.</title>
        <authorList>
            <person name="Hou Z.C."/>
            <person name="Zhu F."/>
            <person name="Yin Z.T."/>
            <person name="Zhang F."/>
        </authorList>
    </citation>
    <scope>NUCLEOTIDE SEQUENCE [LARGE SCALE GENOMIC DNA]</scope>
</reference>
<name>A0A8B9QW88_ANAPL</name>
<dbReference type="Gene3D" id="2.60.40.10">
    <property type="entry name" value="Immunoglobulins"/>
    <property type="match status" value="1"/>
</dbReference>
<dbReference type="GO" id="GO:0001916">
    <property type="term" value="P:positive regulation of T cell mediated cytotoxicity"/>
    <property type="evidence" value="ECO:0007669"/>
    <property type="project" value="TreeGrafter"/>
</dbReference>
<dbReference type="Gene3D" id="3.30.500.10">
    <property type="entry name" value="MHC class I-like antigen recognition-like"/>
    <property type="match status" value="1"/>
</dbReference>
<dbReference type="InterPro" id="IPR036179">
    <property type="entry name" value="Ig-like_dom_sf"/>
</dbReference>
<evidence type="ECO:0000313" key="4">
    <source>
        <dbReference type="Proteomes" id="UP000694400"/>
    </source>
</evidence>
<dbReference type="AlphaFoldDB" id="A0A8B9QW88"/>
<keyword evidence="1" id="KW-0325">Glycoprotein</keyword>
<dbReference type="PANTHER" id="PTHR16675:SF160">
    <property type="entry name" value="T-CELL SURFACE GLYCOPROTEIN CD1A"/>
    <property type="match status" value="1"/>
</dbReference>
<dbReference type="GO" id="GO:0030883">
    <property type="term" value="F:endogenous lipid antigen binding"/>
    <property type="evidence" value="ECO:0007669"/>
    <property type="project" value="TreeGrafter"/>
</dbReference>
<dbReference type="GO" id="GO:0048007">
    <property type="term" value="P:antigen processing and presentation, exogenous lipid antigen via MHC class Ib"/>
    <property type="evidence" value="ECO:0007669"/>
    <property type="project" value="TreeGrafter"/>
</dbReference>
<evidence type="ECO:0000313" key="3">
    <source>
        <dbReference type="Ensembl" id="ENSAPLP00020003074.1"/>
    </source>
</evidence>
<dbReference type="PROSITE" id="PS50835">
    <property type="entry name" value="IG_LIKE"/>
    <property type="match status" value="1"/>
</dbReference>
<dbReference type="Pfam" id="PF07654">
    <property type="entry name" value="C1-set"/>
    <property type="match status" value="1"/>
</dbReference>
<dbReference type="InterPro" id="IPR011162">
    <property type="entry name" value="MHC_I/II-like_Ag-recog"/>
</dbReference>
<dbReference type="InterPro" id="IPR007110">
    <property type="entry name" value="Ig-like_dom"/>
</dbReference>
<dbReference type="SUPFAM" id="SSF48726">
    <property type="entry name" value="Immunoglobulin"/>
    <property type="match status" value="1"/>
</dbReference>
<dbReference type="GO" id="GO:0071723">
    <property type="term" value="F:lipopeptide binding"/>
    <property type="evidence" value="ECO:0007669"/>
    <property type="project" value="TreeGrafter"/>
</dbReference>
<dbReference type="GO" id="GO:0030884">
    <property type="term" value="F:exogenous lipid antigen binding"/>
    <property type="evidence" value="ECO:0007669"/>
    <property type="project" value="TreeGrafter"/>
</dbReference>
<reference evidence="3" key="3">
    <citation type="submission" date="2025-09" db="UniProtKB">
        <authorList>
            <consortium name="Ensembl"/>
        </authorList>
    </citation>
    <scope>IDENTIFICATION</scope>
</reference>
<accession>A0A8B9QW88</accession>
<dbReference type="InterPro" id="IPR050208">
    <property type="entry name" value="MHC_class-I_related"/>
</dbReference>
<dbReference type="InterPro" id="IPR003006">
    <property type="entry name" value="Ig/MHC_CS"/>
</dbReference>
<dbReference type="Ensembl" id="ENSAPLT00020003294.1">
    <property type="protein sequence ID" value="ENSAPLP00020003074.1"/>
    <property type="gene ID" value="ENSAPLG00020002241.1"/>
</dbReference>
<dbReference type="GO" id="GO:0005615">
    <property type="term" value="C:extracellular space"/>
    <property type="evidence" value="ECO:0007669"/>
    <property type="project" value="TreeGrafter"/>
</dbReference>
<dbReference type="Proteomes" id="UP000694400">
    <property type="component" value="Chromosome 16"/>
</dbReference>
<dbReference type="Pfam" id="PF16497">
    <property type="entry name" value="MHC_I_3"/>
    <property type="match status" value="1"/>
</dbReference>
<dbReference type="InterPro" id="IPR003597">
    <property type="entry name" value="Ig_C1-set"/>
</dbReference>
<dbReference type="PANTHER" id="PTHR16675">
    <property type="entry name" value="MHC CLASS I-RELATED"/>
    <property type="match status" value="1"/>
</dbReference>
<dbReference type="GO" id="GO:0006955">
    <property type="term" value="P:immune response"/>
    <property type="evidence" value="ECO:0007669"/>
    <property type="project" value="TreeGrafter"/>
</dbReference>
<dbReference type="PROSITE" id="PS00290">
    <property type="entry name" value="IG_MHC"/>
    <property type="match status" value="1"/>
</dbReference>
<dbReference type="GO" id="GO:0048006">
    <property type="term" value="P:antigen processing and presentation, endogenous lipid antigen via MHC class Ib"/>
    <property type="evidence" value="ECO:0007669"/>
    <property type="project" value="TreeGrafter"/>
</dbReference>
<dbReference type="InterPro" id="IPR011161">
    <property type="entry name" value="MHC_I-like_Ag-recog"/>
</dbReference>
<dbReference type="SMART" id="SM00407">
    <property type="entry name" value="IGc1"/>
    <property type="match status" value="1"/>
</dbReference>
<evidence type="ECO:0000256" key="1">
    <source>
        <dbReference type="ARBA" id="ARBA00023180"/>
    </source>
</evidence>
<dbReference type="InterPro" id="IPR037055">
    <property type="entry name" value="MHC_I-like_Ag-recog_sf"/>
</dbReference>
<protein>
    <recommendedName>
        <fullName evidence="2">Ig-like domain-containing protein</fullName>
    </recommendedName>
</protein>
<evidence type="ECO:0000259" key="2">
    <source>
        <dbReference type="PROSITE" id="PS50835"/>
    </source>
</evidence>
<dbReference type="SUPFAM" id="SSF54452">
    <property type="entry name" value="MHC antigen-recognition domain"/>
    <property type="match status" value="1"/>
</dbReference>
<dbReference type="GO" id="GO:0009897">
    <property type="term" value="C:external side of plasma membrane"/>
    <property type="evidence" value="ECO:0007669"/>
    <property type="project" value="TreeGrafter"/>
</dbReference>
<dbReference type="InterPro" id="IPR013783">
    <property type="entry name" value="Ig-like_fold"/>
</dbReference>
<organism evidence="3 4">
    <name type="scientific">Anas platyrhynchos</name>
    <name type="common">Mallard</name>
    <name type="synonym">Anas boschas</name>
    <dbReference type="NCBI Taxonomy" id="8839"/>
    <lineage>
        <taxon>Eukaryota</taxon>
        <taxon>Metazoa</taxon>
        <taxon>Chordata</taxon>
        <taxon>Craniata</taxon>
        <taxon>Vertebrata</taxon>
        <taxon>Euteleostomi</taxon>
        <taxon>Archelosauria</taxon>
        <taxon>Archosauria</taxon>
        <taxon>Dinosauria</taxon>
        <taxon>Saurischia</taxon>
        <taxon>Theropoda</taxon>
        <taxon>Coelurosauria</taxon>
        <taxon>Aves</taxon>
        <taxon>Neognathae</taxon>
        <taxon>Galloanserae</taxon>
        <taxon>Anseriformes</taxon>
        <taxon>Anatidae</taxon>
        <taxon>Anatinae</taxon>
        <taxon>Anas</taxon>
    </lineage>
</organism>
<feature type="domain" description="Ig-like" evidence="2">
    <location>
        <begin position="171"/>
        <end position="252"/>
    </location>
</feature>
<proteinExistence type="predicted"/>
<sequence>SSYALMPAHIFFSGHPKSHQRSPPRLWSIRSTLSVLLCGMGNRARAWLCTPFQCWCPMGRVQGRVAPPLLPQPHAYPFVFQCKTGCELHPNGSYTKFYHLAYNAHSFLSFDVDSSHWKRWQENELAVHIEQEFNSFTDFSATLQLLLNSTCIDHMKRFIEYGRAALERREPPVATVFAHMRDPAQLLLVCRVTGFYPRPISVAWLRDGQEVSPGPGLNTSTILPNADLTYQLRSTLIVAPDDGHTYACRVRHCSLGTHSLLIPWGSDPEPSTGDSEPQLQQQLWPWPPMHLQPHSLFSPSGSSKGALGIGVAVVVLLTVGGGYRLPLPQPLQEHISTSEPGFGPWDPGMLTNTYGASTQLGRAKSPGVRLGSGIKVHLPSEMFQSESISMV</sequence>